<protein>
    <submittedName>
        <fullName evidence="1">PhrK family phosphatase-inhibitory pheromone</fullName>
    </submittedName>
</protein>
<comment type="caution">
    <text evidence="1">The sequence shown here is derived from an EMBL/GenBank/DDBJ whole genome shotgun (WGS) entry which is preliminary data.</text>
</comment>
<dbReference type="EMBL" id="JALAOH010000069">
    <property type="protein sequence ID" value="MCY8318539.1"/>
    <property type="molecule type" value="Genomic_DNA"/>
</dbReference>
<evidence type="ECO:0000313" key="1">
    <source>
        <dbReference type="EMBL" id="MCY8318539.1"/>
    </source>
</evidence>
<dbReference type="InterPro" id="IPR053652">
    <property type="entry name" value="Phr_regulator"/>
</dbReference>
<reference evidence="1" key="1">
    <citation type="submission" date="2022-02" db="EMBL/GenBank/DDBJ databases">
        <title>Crop Bioprotection Bacillus Genome Sequencing.</title>
        <authorList>
            <person name="Dunlap C."/>
        </authorList>
    </citation>
    <scope>NUCLEOTIDE SEQUENCE</scope>
    <source>
        <strain evidence="1">98-1</strain>
    </source>
</reference>
<name>A0AAP3CLG3_BACVA</name>
<dbReference type="NCBIfam" id="NF038040">
    <property type="entry name" value="phero_PhrK_fam"/>
    <property type="match status" value="1"/>
</dbReference>
<dbReference type="RefSeq" id="WP_268469433.1">
    <property type="nucleotide sequence ID" value="NZ_JALAOH010000069.1"/>
</dbReference>
<accession>A0AAP3CLG3</accession>
<proteinExistence type="predicted"/>
<dbReference type="AlphaFoldDB" id="A0AAP3CLG3"/>
<dbReference type="Proteomes" id="UP001067121">
    <property type="component" value="Unassembled WGS sequence"/>
</dbReference>
<evidence type="ECO:0000313" key="2">
    <source>
        <dbReference type="Proteomes" id="UP001067121"/>
    </source>
</evidence>
<gene>
    <name evidence="1" type="ORF">MOC71_17800</name>
</gene>
<sequence>MKRLILRVSVTAVILSGLAAGASLLTQSNIQFSEKPVGTDIQIAERPVGT</sequence>
<organism evidence="1 2">
    <name type="scientific">Bacillus vallismortis</name>
    <dbReference type="NCBI Taxonomy" id="72361"/>
    <lineage>
        <taxon>Bacteria</taxon>
        <taxon>Bacillati</taxon>
        <taxon>Bacillota</taxon>
        <taxon>Bacilli</taxon>
        <taxon>Bacillales</taxon>
        <taxon>Bacillaceae</taxon>
        <taxon>Bacillus</taxon>
    </lineage>
</organism>